<dbReference type="Gene3D" id="1.10.287.90">
    <property type="match status" value="1"/>
</dbReference>
<dbReference type="GO" id="GO:0016491">
    <property type="term" value="F:oxidoreductase activity"/>
    <property type="evidence" value="ECO:0007669"/>
    <property type="project" value="InterPro"/>
</dbReference>
<keyword evidence="3 14" id="KW-0813">Transport</keyword>
<evidence type="ECO:0000256" key="15">
    <source>
        <dbReference type="RuleBase" id="RU004024"/>
    </source>
</evidence>
<dbReference type="AlphaFoldDB" id="A0A1G7LCX7"/>
<comment type="similarity">
    <text evidence="2 14">Belongs to the cytochrome c oxidase subunit 2 family.</text>
</comment>
<dbReference type="PRINTS" id="PR01166">
    <property type="entry name" value="CYCOXIDASEII"/>
</dbReference>
<dbReference type="InterPro" id="IPR001505">
    <property type="entry name" value="Copper_CuA"/>
</dbReference>
<evidence type="ECO:0000256" key="4">
    <source>
        <dbReference type="ARBA" id="ARBA00022660"/>
    </source>
</evidence>
<dbReference type="Gene3D" id="2.60.40.420">
    <property type="entry name" value="Cupredoxins - blue copper proteins"/>
    <property type="match status" value="1"/>
</dbReference>
<evidence type="ECO:0000256" key="18">
    <source>
        <dbReference type="SAM" id="SignalP"/>
    </source>
</evidence>
<evidence type="ECO:0000259" key="20">
    <source>
        <dbReference type="PROSITE" id="PS50999"/>
    </source>
</evidence>
<feature type="domain" description="Cytochrome oxidase subunit II copper A binding" evidence="19">
    <location>
        <begin position="186"/>
        <end position="328"/>
    </location>
</feature>
<dbReference type="PROSITE" id="PS00078">
    <property type="entry name" value="COX2"/>
    <property type="match status" value="1"/>
</dbReference>
<dbReference type="GO" id="GO:0005886">
    <property type="term" value="C:plasma membrane"/>
    <property type="evidence" value="ECO:0007669"/>
    <property type="project" value="UniProtKB-SubCell"/>
</dbReference>
<dbReference type="Pfam" id="PF00116">
    <property type="entry name" value="COX2"/>
    <property type="match status" value="1"/>
</dbReference>
<evidence type="ECO:0000256" key="9">
    <source>
        <dbReference type="ARBA" id="ARBA00022989"/>
    </source>
</evidence>
<comment type="function">
    <text evidence="12 15">Subunits I and II form the functional core of the enzyme complex. Electrons originating in cytochrome c are transferred via heme a and Cu(A) to the binuclear center formed by heme a3 and Cu(B).</text>
</comment>
<dbReference type="NCBIfam" id="TIGR02866">
    <property type="entry name" value="CoxB"/>
    <property type="match status" value="1"/>
</dbReference>
<comment type="cofactor">
    <cofactor evidence="15">
        <name>Cu cation</name>
        <dbReference type="ChEBI" id="CHEBI:23378"/>
    </cofactor>
    <text evidence="15">Binds a copper A center.</text>
</comment>
<feature type="transmembrane region" description="Helical" evidence="17">
    <location>
        <begin position="114"/>
        <end position="135"/>
    </location>
</feature>
<dbReference type="SUPFAM" id="SSF81464">
    <property type="entry name" value="Cytochrome c oxidase subunit II-like, transmembrane region"/>
    <property type="match status" value="1"/>
</dbReference>
<dbReference type="InterPro" id="IPR034210">
    <property type="entry name" value="CcO_II_C"/>
</dbReference>
<comment type="catalytic activity">
    <reaction evidence="13 15">
        <text>4 Fe(II)-[cytochrome c] + O2 + 8 H(+)(in) = 4 Fe(III)-[cytochrome c] + 2 H2O + 4 H(+)(out)</text>
        <dbReference type="Rhea" id="RHEA:11436"/>
        <dbReference type="Rhea" id="RHEA-COMP:10350"/>
        <dbReference type="Rhea" id="RHEA-COMP:14399"/>
        <dbReference type="ChEBI" id="CHEBI:15377"/>
        <dbReference type="ChEBI" id="CHEBI:15378"/>
        <dbReference type="ChEBI" id="CHEBI:15379"/>
        <dbReference type="ChEBI" id="CHEBI:29033"/>
        <dbReference type="ChEBI" id="CHEBI:29034"/>
        <dbReference type="EC" id="7.1.1.9"/>
    </reaction>
</comment>
<comment type="subcellular location">
    <subcellularLocation>
        <location evidence="14">Cell membrane</location>
        <topology evidence="14">Multi-pass membrane protein</topology>
    </subcellularLocation>
    <subcellularLocation>
        <location evidence="1">Membrane</location>
        <topology evidence="1">Multi-pass membrane protein</topology>
    </subcellularLocation>
</comment>
<feature type="domain" description="Cytochrome oxidase subunit II transmembrane region profile" evidence="20">
    <location>
        <begin position="88"/>
        <end position="184"/>
    </location>
</feature>
<dbReference type="Proteomes" id="UP000323502">
    <property type="component" value="Unassembled WGS sequence"/>
</dbReference>
<keyword evidence="5 14" id="KW-0812">Transmembrane</keyword>
<evidence type="ECO:0000256" key="16">
    <source>
        <dbReference type="SAM" id="MobiDB-lite"/>
    </source>
</evidence>
<sequence>MTIGMRISGLKGLAIAASLACTGLGTIAGAAAPQGAVAAPAPQAAAEPAGVSNTAPTSAAAPATAAPTSPLLAQNGAPATTIQPGIGIPVDGEMGLQPQVTKNGQFAHWMHNAVLLPVITAICLLVLALLGWVVVRYRRAANPIPSKTSHNTTIEVLWTLLPVLALVAIAVPSIGLLQAQFKPAPAGAVTLKAIGNQWYWTYQYPDHGGIELTANMLKERGEVAPGERFRTDADGPRLLAADNRVVLPVGVPIRLITTSNDVIHSWAIPAFWMKLDAVPGRLNETSFTIDKPGLYFGQCSELCGPRHAYMPIAVQAVPPAQFAAWVRAKGGQMPGSAAPSSAVIPQPGADASAGAQEAANAADAATGPADNAATETAPATTQGATGNPAGAGNAGQ</sequence>
<dbReference type="CDD" id="cd13912">
    <property type="entry name" value="CcO_II_C"/>
    <property type="match status" value="1"/>
</dbReference>
<dbReference type="PANTHER" id="PTHR22888">
    <property type="entry name" value="CYTOCHROME C OXIDASE, SUBUNIT II"/>
    <property type="match status" value="1"/>
</dbReference>
<dbReference type="InterPro" id="IPR002429">
    <property type="entry name" value="CcO_II-like_C"/>
</dbReference>
<dbReference type="GO" id="GO:0004129">
    <property type="term" value="F:cytochrome-c oxidase activity"/>
    <property type="evidence" value="ECO:0007669"/>
    <property type="project" value="UniProtKB-EC"/>
</dbReference>
<evidence type="ECO:0000256" key="7">
    <source>
        <dbReference type="ARBA" id="ARBA00022967"/>
    </source>
</evidence>
<dbReference type="GO" id="GO:0005507">
    <property type="term" value="F:copper ion binding"/>
    <property type="evidence" value="ECO:0007669"/>
    <property type="project" value="InterPro"/>
</dbReference>
<keyword evidence="6 15" id="KW-0479">Metal-binding</keyword>
<dbReference type="PROSITE" id="PS50857">
    <property type="entry name" value="COX2_CUA"/>
    <property type="match status" value="1"/>
</dbReference>
<evidence type="ECO:0000256" key="14">
    <source>
        <dbReference type="RuleBase" id="RU000456"/>
    </source>
</evidence>
<dbReference type="InterPro" id="IPR011759">
    <property type="entry name" value="Cyt_c_oxidase_su2_TM_dom"/>
</dbReference>
<dbReference type="PANTHER" id="PTHR22888:SF9">
    <property type="entry name" value="CYTOCHROME C OXIDASE SUBUNIT 2"/>
    <property type="match status" value="1"/>
</dbReference>
<dbReference type="GO" id="GO:0042773">
    <property type="term" value="P:ATP synthesis coupled electron transport"/>
    <property type="evidence" value="ECO:0007669"/>
    <property type="project" value="TreeGrafter"/>
</dbReference>
<evidence type="ECO:0000256" key="8">
    <source>
        <dbReference type="ARBA" id="ARBA00022982"/>
    </source>
</evidence>
<proteinExistence type="inferred from homology"/>
<feature type="compositionally biased region" description="Low complexity" evidence="16">
    <location>
        <begin position="347"/>
        <end position="396"/>
    </location>
</feature>
<keyword evidence="11 17" id="KW-0472">Membrane</keyword>
<evidence type="ECO:0000256" key="13">
    <source>
        <dbReference type="ARBA" id="ARBA00047816"/>
    </source>
</evidence>
<name>A0A1G7LCX7_9SPHN</name>
<reference evidence="21 22" key="1">
    <citation type="submission" date="2016-10" db="EMBL/GenBank/DDBJ databases">
        <authorList>
            <person name="Varghese N."/>
            <person name="Submissions S."/>
        </authorList>
    </citation>
    <scope>NUCLEOTIDE SEQUENCE [LARGE SCALE GENOMIC DNA]</scope>
    <source>
        <strain evidence="21 22">S7-754</strain>
    </source>
</reference>
<evidence type="ECO:0000256" key="5">
    <source>
        <dbReference type="ARBA" id="ARBA00022692"/>
    </source>
</evidence>
<evidence type="ECO:0000313" key="21">
    <source>
        <dbReference type="EMBL" id="SDF47422.1"/>
    </source>
</evidence>
<keyword evidence="22" id="KW-1185">Reference proteome</keyword>
<keyword evidence="18" id="KW-0732">Signal</keyword>
<protein>
    <recommendedName>
        <fullName evidence="15">Cytochrome c oxidase subunit 2</fullName>
        <ecNumber evidence="15">7.1.1.9</ecNumber>
    </recommendedName>
</protein>
<evidence type="ECO:0000256" key="17">
    <source>
        <dbReference type="SAM" id="Phobius"/>
    </source>
</evidence>
<feature type="region of interest" description="Disordered" evidence="16">
    <location>
        <begin position="335"/>
        <end position="396"/>
    </location>
</feature>
<keyword evidence="4 14" id="KW-0679">Respiratory chain</keyword>
<evidence type="ECO:0000256" key="12">
    <source>
        <dbReference type="ARBA" id="ARBA00024688"/>
    </source>
</evidence>
<dbReference type="InterPro" id="IPR036257">
    <property type="entry name" value="Cyt_c_oxidase_su2_TM_sf"/>
</dbReference>
<evidence type="ECO:0000256" key="11">
    <source>
        <dbReference type="ARBA" id="ARBA00023136"/>
    </source>
</evidence>
<dbReference type="PROSITE" id="PS50999">
    <property type="entry name" value="COX2_TM"/>
    <property type="match status" value="1"/>
</dbReference>
<keyword evidence="8 14" id="KW-0249">Electron transport</keyword>
<evidence type="ECO:0000256" key="2">
    <source>
        <dbReference type="ARBA" id="ARBA00007866"/>
    </source>
</evidence>
<evidence type="ECO:0000256" key="1">
    <source>
        <dbReference type="ARBA" id="ARBA00004141"/>
    </source>
</evidence>
<feature type="chain" id="PRO_5009241847" description="Cytochrome c oxidase subunit 2" evidence="18">
    <location>
        <begin position="31"/>
        <end position="396"/>
    </location>
</feature>
<dbReference type="Pfam" id="PF02790">
    <property type="entry name" value="COX2_TM"/>
    <property type="match status" value="1"/>
</dbReference>
<evidence type="ECO:0000259" key="19">
    <source>
        <dbReference type="PROSITE" id="PS50857"/>
    </source>
</evidence>
<keyword evidence="10 15" id="KW-0186">Copper</keyword>
<dbReference type="SUPFAM" id="SSF49503">
    <property type="entry name" value="Cupredoxins"/>
    <property type="match status" value="1"/>
</dbReference>
<dbReference type="EC" id="7.1.1.9" evidence="15"/>
<evidence type="ECO:0000256" key="10">
    <source>
        <dbReference type="ARBA" id="ARBA00023008"/>
    </source>
</evidence>
<keyword evidence="9 17" id="KW-1133">Transmembrane helix</keyword>
<dbReference type="InterPro" id="IPR014222">
    <property type="entry name" value="Cyt_c_oxidase_su2"/>
</dbReference>
<keyword evidence="7" id="KW-1278">Translocase</keyword>
<gene>
    <name evidence="21" type="ORF">SAMN05216557_103454</name>
</gene>
<accession>A0A1G7LCX7</accession>
<dbReference type="InterPro" id="IPR008972">
    <property type="entry name" value="Cupredoxin"/>
</dbReference>
<feature type="transmembrane region" description="Helical" evidence="17">
    <location>
        <begin position="156"/>
        <end position="177"/>
    </location>
</feature>
<evidence type="ECO:0000256" key="3">
    <source>
        <dbReference type="ARBA" id="ARBA00022448"/>
    </source>
</evidence>
<organism evidence="21 22">
    <name type="scientific">Sphingomonas carotinifaciens</name>
    <dbReference type="NCBI Taxonomy" id="1166323"/>
    <lineage>
        <taxon>Bacteria</taxon>
        <taxon>Pseudomonadati</taxon>
        <taxon>Pseudomonadota</taxon>
        <taxon>Alphaproteobacteria</taxon>
        <taxon>Sphingomonadales</taxon>
        <taxon>Sphingomonadaceae</taxon>
        <taxon>Sphingomonas</taxon>
    </lineage>
</organism>
<evidence type="ECO:0000313" key="22">
    <source>
        <dbReference type="Proteomes" id="UP000323502"/>
    </source>
</evidence>
<evidence type="ECO:0000256" key="6">
    <source>
        <dbReference type="ARBA" id="ARBA00022723"/>
    </source>
</evidence>
<feature type="signal peptide" evidence="18">
    <location>
        <begin position="1"/>
        <end position="30"/>
    </location>
</feature>
<dbReference type="InterPro" id="IPR045187">
    <property type="entry name" value="CcO_II"/>
</dbReference>
<dbReference type="EMBL" id="FNBI01000003">
    <property type="protein sequence ID" value="SDF47422.1"/>
    <property type="molecule type" value="Genomic_DNA"/>
</dbReference>